<dbReference type="PANTHER" id="PTHR10948:SF23">
    <property type="entry name" value="TRANSPOSASE INSI FOR INSERTION SEQUENCE ELEMENT IS30A-RELATED"/>
    <property type="match status" value="1"/>
</dbReference>
<keyword evidence="4" id="KW-0238">DNA-binding</keyword>
<dbReference type="InterPro" id="IPR001598">
    <property type="entry name" value="Transposase_IS30_CS"/>
</dbReference>
<dbReference type="InterPro" id="IPR053392">
    <property type="entry name" value="Transposase_IS30-like"/>
</dbReference>
<organism evidence="7 8">
    <name type="scientific">Eiseniibacteriota bacterium</name>
    <dbReference type="NCBI Taxonomy" id="2212470"/>
    <lineage>
        <taxon>Bacteria</taxon>
        <taxon>Candidatus Eiseniibacteriota</taxon>
    </lineage>
</organism>
<dbReference type="PROSITE" id="PS50994">
    <property type="entry name" value="INTEGRASE"/>
    <property type="match status" value="1"/>
</dbReference>
<dbReference type="InterPro" id="IPR051917">
    <property type="entry name" value="Transposase-Integrase"/>
</dbReference>
<dbReference type="InterPro" id="IPR036397">
    <property type="entry name" value="RNaseH_sf"/>
</dbReference>
<evidence type="ECO:0000256" key="2">
    <source>
        <dbReference type="ARBA" id="ARBA00006363"/>
    </source>
</evidence>
<dbReference type="AlphaFoldDB" id="A0A849SKN0"/>
<feature type="domain" description="Integrase catalytic" evidence="6">
    <location>
        <begin position="220"/>
        <end position="381"/>
    </location>
</feature>
<dbReference type="EMBL" id="JABFRW010000029">
    <property type="protein sequence ID" value="NOT33124.1"/>
    <property type="molecule type" value="Genomic_DNA"/>
</dbReference>
<keyword evidence="5" id="KW-0233">DNA recombination</keyword>
<dbReference type="NCBIfam" id="NF033563">
    <property type="entry name" value="transpos_IS30"/>
    <property type="match status" value="1"/>
</dbReference>
<dbReference type="PANTHER" id="PTHR10948">
    <property type="entry name" value="TRANSPOSASE"/>
    <property type="match status" value="1"/>
</dbReference>
<gene>
    <name evidence="7" type="ORF">HOP12_03035</name>
</gene>
<evidence type="ECO:0000313" key="7">
    <source>
        <dbReference type="EMBL" id="NOT33124.1"/>
    </source>
</evidence>
<dbReference type="InterPro" id="IPR012337">
    <property type="entry name" value="RNaseH-like_sf"/>
</dbReference>
<evidence type="ECO:0000256" key="3">
    <source>
        <dbReference type="ARBA" id="ARBA00022578"/>
    </source>
</evidence>
<name>A0A849SKN0_UNCEI</name>
<dbReference type="InterPro" id="IPR001584">
    <property type="entry name" value="Integrase_cat-core"/>
</dbReference>
<dbReference type="GO" id="GO:0005829">
    <property type="term" value="C:cytosol"/>
    <property type="evidence" value="ECO:0007669"/>
    <property type="project" value="TreeGrafter"/>
</dbReference>
<evidence type="ECO:0000259" key="6">
    <source>
        <dbReference type="PROSITE" id="PS50994"/>
    </source>
</evidence>
<dbReference type="Gene3D" id="3.30.420.10">
    <property type="entry name" value="Ribonuclease H-like superfamily/Ribonuclease H"/>
    <property type="match status" value="1"/>
</dbReference>
<keyword evidence="3" id="KW-0815">Transposition</keyword>
<dbReference type="GO" id="GO:0004803">
    <property type="term" value="F:transposase activity"/>
    <property type="evidence" value="ECO:0007669"/>
    <property type="project" value="InterPro"/>
</dbReference>
<comment type="function">
    <text evidence="1">Required for the transposition of the insertion element.</text>
</comment>
<dbReference type="Proteomes" id="UP000580839">
    <property type="component" value="Unassembled WGS sequence"/>
</dbReference>
<comment type="caution">
    <text evidence="7">The sequence shown here is derived from an EMBL/GenBank/DDBJ whole genome shotgun (WGS) entry which is preliminary data.</text>
</comment>
<accession>A0A849SKN0</accession>
<dbReference type="InterPro" id="IPR025246">
    <property type="entry name" value="IS30-like_HTH"/>
</dbReference>
<sequence>MPPRKRGLDAVERADLWRRWREGQSLSDIARALHKPPGSVFGFVTANGGISPSTRRRSARALTVADREEISRGLSKNESIRSIAARLCRPPSTISREIGRNNGPEKYRATDADTNAWRQARRPKPCKLALHRRLQRCVAFRLSQNWSPAQISGWLKLRYWDNEHMHISHETIYRSLFIQARGVLKRELQAHLRSRRKMRRAKTASTAGQQRGQIIDAVPISARPAEIADRAIPGHWEGDLITGSKNSHIATLVERHSRYTMLVKVKAKDTESVVAAVKKQITKLPAELRKTLTWDRGTEMAQHKAFSVATNVKVYFCDPQSPWQRGTNENTNGLLRQYFPKGTELSTFSQASLNKVAHQLNERPRRTLAFRTPANALQAALR</sequence>
<dbReference type="GO" id="GO:0006313">
    <property type="term" value="P:DNA transposition"/>
    <property type="evidence" value="ECO:0007669"/>
    <property type="project" value="InterPro"/>
</dbReference>
<dbReference type="SUPFAM" id="SSF53098">
    <property type="entry name" value="Ribonuclease H-like"/>
    <property type="match status" value="1"/>
</dbReference>
<protein>
    <submittedName>
        <fullName evidence="7">IS30 family transposase</fullName>
    </submittedName>
</protein>
<dbReference type="PROSITE" id="PS01043">
    <property type="entry name" value="TRANSPOSASE_IS30"/>
    <property type="match status" value="1"/>
</dbReference>
<dbReference type="GO" id="GO:0015074">
    <property type="term" value="P:DNA integration"/>
    <property type="evidence" value="ECO:0007669"/>
    <property type="project" value="InterPro"/>
</dbReference>
<reference evidence="7 8" key="1">
    <citation type="submission" date="2020-04" db="EMBL/GenBank/DDBJ databases">
        <title>Metagenomic profiling of ammonia- and methane-oxidizing microorganisms in a Dutch drinking water treatment plant.</title>
        <authorList>
            <person name="Poghosyan L."/>
            <person name="Leucker S."/>
        </authorList>
    </citation>
    <scope>NUCLEOTIDE SEQUENCE [LARGE SCALE GENOMIC DNA]</scope>
    <source>
        <strain evidence="7">S-RSF-IL-03</strain>
    </source>
</reference>
<comment type="similarity">
    <text evidence="2">Belongs to the transposase IS30 family.</text>
</comment>
<dbReference type="Pfam" id="PF13936">
    <property type="entry name" value="HTH_38"/>
    <property type="match status" value="1"/>
</dbReference>
<dbReference type="GO" id="GO:0003677">
    <property type="term" value="F:DNA binding"/>
    <property type="evidence" value="ECO:0007669"/>
    <property type="project" value="UniProtKB-KW"/>
</dbReference>
<proteinExistence type="inferred from homology"/>
<evidence type="ECO:0000256" key="1">
    <source>
        <dbReference type="ARBA" id="ARBA00002190"/>
    </source>
</evidence>
<evidence type="ECO:0000256" key="5">
    <source>
        <dbReference type="ARBA" id="ARBA00023172"/>
    </source>
</evidence>
<evidence type="ECO:0000256" key="4">
    <source>
        <dbReference type="ARBA" id="ARBA00023125"/>
    </source>
</evidence>
<dbReference type="Pfam" id="PF00665">
    <property type="entry name" value="rve"/>
    <property type="match status" value="1"/>
</dbReference>
<evidence type="ECO:0000313" key="8">
    <source>
        <dbReference type="Proteomes" id="UP000580839"/>
    </source>
</evidence>